<evidence type="ECO:0000256" key="1">
    <source>
        <dbReference type="SAM" id="Phobius"/>
    </source>
</evidence>
<dbReference type="AlphaFoldDB" id="A0A1I4X8A5"/>
<evidence type="ECO:0000313" key="2">
    <source>
        <dbReference type="EMBL" id="SFN21666.1"/>
    </source>
</evidence>
<name>A0A1I4X8A5_PSUAM</name>
<organism evidence="2 3">
    <name type="scientific">Pseudonocardia ammonioxydans</name>
    <dbReference type="NCBI Taxonomy" id="260086"/>
    <lineage>
        <taxon>Bacteria</taxon>
        <taxon>Bacillati</taxon>
        <taxon>Actinomycetota</taxon>
        <taxon>Actinomycetes</taxon>
        <taxon>Pseudonocardiales</taxon>
        <taxon>Pseudonocardiaceae</taxon>
        <taxon>Pseudonocardia</taxon>
    </lineage>
</organism>
<sequence length="91" mass="9314">MKTSFEAIQLVLAQGELTTVNLRDWITNNIVPLILLAIAVILLWIGGRGDNAGVARRSVGLLVGLVALGIAVTGNGPAVGQALANLLVSTG</sequence>
<feature type="transmembrane region" description="Helical" evidence="1">
    <location>
        <begin position="30"/>
        <end position="47"/>
    </location>
</feature>
<keyword evidence="3" id="KW-1185">Reference proteome</keyword>
<dbReference type="STRING" id="260086.SAMN05216207_1010105"/>
<keyword evidence="1" id="KW-0812">Transmembrane</keyword>
<evidence type="ECO:0000313" key="3">
    <source>
        <dbReference type="Proteomes" id="UP000199614"/>
    </source>
</evidence>
<reference evidence="2 3" key="1">
    <citation type="submission" date="2016-10" db="EMBL/GenBank/DDBJ databases">
        <authorList>
            <person name="de Groot N.N."/>
        </authorList>
    </citation>
    <scope>NUCLEOTIDE SEQUENCE [LARGE SCALE GENOMIC DNA]</scope>
    <source>
        <strain evidence="2 3">CGMCC 4.1877</strain>
    </source>
</reference>
<dbReference type="EMBL" id="FOUY01000010">
    <property type="protein sequence ID" value="SFN21666.1"/>
    <property type="molecule type" value="Genomic_DNA"/>
</dbReference>
<gene>
    <name evidence="2" type="ORF">SAMN05216207_1010105</name>
</gene>
<proteinExistence type="predicted"/>
<feature type="transmembrane region" description="Helical" evidence="1">
    <location>
        <begin position="59"/>
        <end position="79"/>
    </location>
</feature>
<dbReference type="Proteomes" id="UP000199614">
    <property type="component" value="Unassembled WGS sequence"/>
</dbReference>
<dbReference type="RefSeq" id="WP_177238417.1">
    <property type="nucleotide sequence ID" value="NZ_FOUY01000010.1"/>
</dbReference>
<keyword evidence="1" id="KW-0472">Membrane</keyword>
<keyword evidence="1" id="KW-1133">Transmembrane helix</keyword>
<protein>
    <recommendedName>
        <fullName evidence="4">TrbC/VIRB2 family protein</fullName>
    </recommendedName>
</protein>
<accession>A0A1I4X8A5</accession>
<evidence type="ECO:0008006" key="4">
    <source>
        <dbReference type="Google" id="ProtNLM"/>
    </source>
</evidence>